<proteinExistence type="predicted"/>
<name>A0A3G5A4T3_9VIRU</name>
<keyword evidence="2 4" id="KW-0863">Zinc-finger</keyword>
<dbReference type="Gene3D" id="1.25.40.10">
    <property type="entry name" value="Tetratricopeptide repeat domain"/>
    <property type="match status" value="2"/>
</dbReference>
<dbReference type="PROSITE" id="PS50089">
    <property type="entry name" value="ZF_RING_2"/>
    <property type="match status" value="1"/>
</dbReference>
<sequence length="605" mass="70153">MVESIKKFLFDCEVEDDLYLNNCDEDSIVEMNKIIVGRGRRINSYDSAKLNLFAGDYFLHGKEKYCLAKKYYQFAIEQNHAGGYMGLGYVHLRKKEYELAEKNYLIAIEKNYGDSAYTLAEMYASYGNCTERARKETSFALAERYYLEAIEKDNKCGEAMNNLAVLYADAVKKTYPVVKYYLMATENNCFDALANLGCYYLKNNKYELAEEYLLMAIEKEQYQATSYLAKLYSNQYKYDLAQKYLSMGVEFKAPNASRNFGEFYVKRGYSSLAEKYFLLGVDEGDSTAMSELANLYSWQRKDTLAVKYYKLAIKNNNIEACGILAGFYNNTGNKELAEKYYLKGVKNSDGIIDLANFYRKEGKYELAEKYYLKATEITFPVKNYLRALTVTAEFYVRRKKVELAEEYYLAAKKAGDTLELENLKNFYIDHQKFDSLEKLYVGEIEMGNVGQLIFFAKFCVKYGKQDLVEKYVIPGKDNIDVLEYLGGAYYDRDNTDLSKKYLILAILNGSMTAMKTLEWVFHDKKLVLYLELMNMKSKNKVLEDKLVELSKEYVVRCLKNKRKQLAKVGECPVCYETCELIPKECVHYYCPDCYSKLLKCALCEN</sequence>
<dbReference type="SUPFAM" id="SSF81901">
    <property type="entry name" value="HCP-like"/>
    <property type="match status" value="2"/>
</dbReference>
<dbReference type="InterPro" id="IPR011990">
    <property type="entry name" value="TPR-like_helical_dom_sf"/>
</dbReference>
<dbReference type="SMART" id="SM00671">
    <property type="entry name" value="SEL1"/>
    <property type="match status" value="7"/>
</dbReference>
<dbReference type="InterPro" id="IPR001841">
    <property type="entry name" value="Znf_RING"/>
</dbReference>
<evidence type="ECO:0000313" key="6">
    <source>
        <dbReference type="EMBL" id="AYV80479.1"/>
    </source>
</evidence>
<dbReference type="SMART" id="SM00028">
    <property type="entry name" value="TPR"/>
    <property type="match status" value="5"/>
</dbReference>
<dbReference type="EMBL" id="MK072244">
    <property type="protein sequence ID" value="AYV80479.1"/>
    <property type="molecule type" value="Genomic_DNA"/>
</dbReference>
<dbReference type="PANTHER" id="PTHR11102:SF160">
    <property type="entry name" value="ERAD-ASSOCIATED E3 UBIQUITIN-PROTEIN LIGASE COMPONENT HRD3"/>
    <property type="match status" value="1"/>
</dbReference>
<dbReference type="InterPro" id="IPR050767">
    <property type="entry name" value="Sel1_AlgK"/>
</dbReference>
<evidence type="ECO:0000259" key="5">
    <source>
        <dbReference type="PROSITE" id="PS50089"/>
    </source>
</evidence>
<dbReference type="InterPro" id="IPR006597">
    <property type="entry name" value="Sel1-like"/>
</dbReference>
<evidence type="ECO:0000256" key="2">
    <source>
        <dbReference type="ARBA" id="ARBA00022771"/>
    </source>
</evidence>
<evidence type="ECO:0000256" key="4">
    <source>
        <dbReference type="PROSITE-ProRule" id="PRU00175"/>
    </source>
</evidence>
<dbReference type="Pfam" id="PF13176">
    <property type="entry name" value="TPR_7"/>
    <property type="match status" value="1"/>
</dbReference>
<reference evidence="6" key="1">
    <citation type="submission" date="2018-10" db="EMBL/GenBank/DDBJ databases">
        <title>Hidden diversity of soil giant viruses.</title>
        <authorList>
            <person name="Schulz F."/>
            <person name="Alteio L."/>
            <person name="Goudeau D."/>
            <person name="Ryan E.M."/>
            <person name="Malmstrom R.R."/>
            <person name="Blanchard J."/>
            <person name="Woyke T."/>
        </authorList>
    </citation>
    <scope>NUCLEOTIDE SEQUENCE</scope>
    <source>
        <strain evidence="6">HAV1</strain>
    </source>
</reference>
<keyword evidence="1" id="KW-0479">Metal-binding</keyword>
<dbReference type="GO" id="GO:0008270">
    <property type="term" value="F:zinc ion binding"/>
    <property type="evidence" value="ECO:0007669"/>
    <property type="project" value="UniProtKB-KW"/>
</dbReference>
<evidence type="ECO:0000256" key="3">
    <source>
        <dbReference type="ARBA" id="ARBA00022833"/>
    </source>
</evidence>
<accession>A0A3G5A4T3</accession>
<gene>
    <name evidence="6" type="ORF">Harvfovirus2_9</name>
</gene>
<dbReference type="PANTHER" id="PTHR11102">
    <property type="entry name" value="SEL-1-LIKE PROTEIN"/>
    <property type="match status" value="1"/>
</dbReference>
<organism evidence="6">
    <name type="scientific">Harvfovirus sp</name>
    <dbReference type="NCBI Taxonomy" id="2487768"/>
    <lineage>
        <taxon>Viruses</taxon>
        <taxon>Varidnaviria</taxon>
        <taxon>Bamfordvirae</taxon>
        <taxon>Nucleocytoviricota</taxon>
        <taxon>Megaviricetes</taxon>
        <taxon>Imitervirales</taxon>
        <taxon>Mimiviridae</taxon>
        <taxon>Klosneuvirinae</taxon>
    </lineage>
</organism>
<protein>
    <recommendedName>
        <fullName evidence="5">RING-type domain-containing protein</fullName>
    </recommendedName>
</protein>
<dbReference type="InterPro" id="IPR017907">
    <property type="entry name" value="Znf_RING_CS"/>
</dbReference>
<evidence type="ECO:0000256" key="1">
    <source>
        <dbReference type="ARBA" id="ARBA00022723"/>
    </source>
</evidence>
<keyword evidence="3" id="KW-0862">Zinc</keyword>
<feature type="domain" description="RING-type" evidence="5">
    <location>
        <begin position="571"/>
        <end position="604"/>
    </location>
</feature>
<dbReference type="PROSITE" id="PS00518">
    <property type="entry name" value="ZF_RING_1"/>
    <property type="match status" value="1"/>
</dbReference>
<dbReference type="InterPro" id="IPR019734">
    <property type="entry name" value="TPR_rpt"/>
</dbReference>